<evidence type="ECO:0000313" key="3">
    <source>
        <dbReference type="Proteomes" id="UP001589628"/>
    </source>
</evidence>
<feature type="transmembrane region" description="Helical" evidence="1">
    <location>
        <begin position="121"/>
        <end position="137"/>
    </location>
</feature>
<dbReference type="Proteomes" id="UP001589628">
    <property type="component" value="Unassembled WGS sequence"/>
</dbReference>
<proteinExistence type="predicted"/>
<dbReference type="RefSeq" id="WP_027313350.1">
    <property type="nucleotide sequence ID" value="NZ_JAUESS010000002.1"/>
</dbReference>
<evidence type="ECO:0000256" key="1">
    <source>
        <dbReference type="SAM" id="Phobius"/>
    </source>
</evidence>
<dbReference type="Pfam" id="PF04654">
    <property type="entry name" value="DUF599"/>
    <property type="match status" value="1"/>
</dbReference>
<reference evidence="2 3" key="1">
    <citation type="submission" date="2024-09" db="EMBL/GenBank/DDBJ databases">
        <authorList>
            <person name="Sun Q."/>
            <person name="Mori K."/>
        </authorList>
    </citation>
    <scope>NUCLEOTIDE SEQUENCE [LARGE SCALE GENOMIC DNA]</scope>
    <source>
        <strain evidence="2 3">ATCC 51285</strain>
    </source>
</reference>
<keyword evidence="3" id="KW-1185">Reference proteome</keyword>
<name>A0ABV5Z6W0_9GAMM</name>
<feature type="transmembrane region" description="Helical" evidence="1">
    <location>
        <begin position="12"/>
        <end position="35"/>
    </location>
</feature>
<dbReference type="PANTHER" id="PTHR31881">
    <property type="match status" value="1"/>
</dbReference>
<comment type="caution">
    <text evidence="2">The sequence shown here is derived from an EMBL/GenBank/DDBJ whole genome shotgun (WGS) entry which is preliminary data.</text>
</comment>
<protein>
    <submittedName>
        <fullName evidence="2">DUF599 domain-containing protein</fullName>
    </submittedName>
</protein>
<dbReference type="EMBL" id="JBHLZN010000001">
    <property type="protein sequence ID" value="MFB9885026.1"/>
    <property type="molecule type" value="Genomic_DNA"/>
</dbReference>
<feature type="transmembrane region" description="Helical" evidence="1">
    <location>
        <begin position="194"/>
        <end position="222"/>
    </location>
</feature>
<keyword evidence="1" id="KW-1133">Transmembrane helix</keyword>
<dbReference type="PANTHER" id="PTHR31881:SF6">
    <property type="entry name" value="OS09G0494600 PROTEIN"/>
    <property type="match status" value="1"/>
</dbReference>
<keyword evidence="1" id="KW-0472">Membrane</keyword>
<sequence>MQDYLNYLMLQVNWHNLLAFVWFMLCFRGYTLFAIKRSRTTPSLASVLHLYRLDWMTRMLERENRIADTSAIANLERSVAFFASSTMLILAGVITLLGTSEKAVLLLSDLPIVEPSTKAEVELKLVVLICLFVYAFFKFTWSLRQYGFCSVLVGGAPLPDDPKVSAKERQILAARCAKVCSMAANNFNFGLRSYYFGLALLGWFISPWVLITSSTIVVYVLYRREFKSSTLRELMSSNPG</sequence>
<feature type="transmembrane region" description="Helical" evidence="1">
    <location>
        <begin position="79"/>
        <end position="100"/>
    </location>
</feature>
<gene>
    <name evidence="2" type="ORF">ACFFLH_01195</name>
</gene>
<keyword evidence="1" id="KW-0812">Transmembrane</keyword>
<dbReference type="InterPro" id="IPR006747">
    <property type="entry name" value="DUF599"/>
</dbReference>
<organism evidence="2 3">
    <name type="scientific">Balneatrix alpica</name>
    <dbReference type="NCBI Taxonomy" id="75684"/>
    <lineage>
        <taxon>Bacteria</taxon>
        <taxon>Pseudomonadati</taxon>
        <taxon>Pseudomonadota</taxon>
        <taxon>Gammaproteobacteria</taxon>
        <taxon>Oceanospirillales</taxon>
        <taxon>Balneatrichaceae</taxon>
        <taxon>Balneatrix</taxon>
    </lineage>
</organism>
<evidence type="ECO:0000313" key="2">
    <source>
        <dbReference type="EMBL" id="MFB9885026.1"/>
    </source>
</evidence>
<accession>A0ABV5Z6W0</accession>